<dbReference type="InterPro" id="IPR050776">
    <property type="entry name" value="Ank_Repeat/CDKN_Inhibitor"/>
</dbReference>
<dbReference type="SUPFAM" id="SSF48403">
    <property type="entry name" value="Ankyrin repeat"/>
    <property type="match status" value="1"/>
</dbReference>
<gene>
    <name evidence="5 6 7 8 9" type="primary">LOC106181570</name>
</gene>
<evidence type="ECO:0000256" key="2">
    <source>
        <dbReference type="ARBA" id="ARBA00023043"/>
    </source>
</evidence>
<evidence type="ECO:0000313" key="5">
    <source>
        <dbReference type="RefSeq" id="XP_013421445.1"/>
    </source>
</evidence>
<dbReference type="STRING" id="7574.A0A1S3KG31"/>
<dbReference type="KEGG" id="lak:106181570"/>
<evidence type="ECO:0000256" key="3">
    <source>
        <dbReference type="PROSITE-ProRule" id="PRU00023"/>
    </source>
</evidence>
<dbReference type="GeneID" id="106181570"/>
<dbReference type="RefSeq" id="XP_013421449.1">
    <property type="nucleotide sequence ID" value="XM_013565995.1"/>
</dbReference>
<dbReference type="Pfam" id="PF12796">
    <property type="entry name" value="Ank_2"/>
    <property type="match status" value="1"/>
</dbReference>
<accession>A0A1S3KG31</accession>
<keyword evidence="2 3" id="KW-0040">ANK repeat</keyword>
<organism evidence="4 7">
    <name type="scientific">Lingula anatina</name>
    <name type="common">Brachiopod</name>
    <name type="synonym">Lingula unguis</name>
    <dbReference type="NCBI Taxonomy" id="7574"/>
    <lineage>
        <taxon>Eukaryota</taxon>
        <taxon>Metazoa</taxon>
        <taxon>Spiralia</taxon>
        <taxon>Lophotrochozoa</taxon>
        <taxon>Brachiopoda</taxon>
        <taxon>Linguliformea</taxon>
        <taxon>Lingulata</taxon>
        <taxon>Lingulida</taxon>
        <taxon>Linguloidea</taxon>
        <taxon>Lingulidae</taxon>
        <taxon>Lingula</taxon>
    </lineage>
</organism>
<feature type="repeat" description="ANK" evidence="3">
    <location>
        <begin position="36"/>
        <end position="68"/>
    </location>
</feature>
<evidence type="ECO:0000256" key="1">
    <source>
        <dbReference type="ARBA" id="ARBA00022737"/>
    </source>
</evidence>
<dbReference type="OrthoDB" id="19174at2759"/>
<dbReference type="Proteomes" id="UP000085678">
    <property type="component" value="Unplaced"/>
</dbReference>
<dbReference type="Gene3D" id="1.25.40.20">
    <property type="entry name" value="Ankyrin repeat-containing domain"/>
    <property type="match status" value="2"/>
</dbReference>
<dbReference type="RefSeq" id="XP_013421445.1">
    <property type="nucleotide sequence ID" value="XM_013565991.2"/>
</dbReference>
<sequence length="277" mass="31756">MGNTMSCEVEDAARAKERLQERLTTGQCNVNGKGLGGWTPLHEATFYGHIQCAELLLQHGAVTNIQDEYGETPLHVAAWCDRKQFVQLLLQHGADTSIQAEKQKTSRMMAEEKEHTAVAELLKRFEIPDIQMYIQTRTLEHLAEILDHAECDNFNLTNFNSNFPEKFQKIQVVKDWIAENNYTTLKDIRDGLQAANLLRLSSAAMEYYGEMVMNIADMSPDEFEALCRTLTTAKYMYTPCATTWDRATRPRMDNLDENEVLRDEVRQLTAKLRQQSQ</sequence>
<dbReference type="InterPro" id="IPR036770">
    <property type="entry name" value="Ankyrin_rpt-contain_sf"/>
</dbReference>
<evidence type="ECO:0000313" key="4">
    <source>
        <dbReference type="Proteomes" id="UP000085678"/>
    </source>
</evidence>
<dbReference type="RefSeq" id="XP_013421446.1">
    <property type="nucleotide sequence ID" value="XM_013565992.2"/>
</dbReference>
<dbReference type="AlphaFoldDB" id="A0A1S3KG31"/>
<dbReference type="PROSITE" id="PS50297">
    <property type="entry name" value="ANK_REP_REGION"/>
    <property type="match status" value="2"/>
</dbReference>
<name>A0A1S3KG31_LINAN</name>
<dbReference type="PROSITE" id="PS50088">
    <property type="entry name" value="ANK_REPEAT"/>
    <property type="match status" value="2"/>
</dbReference>
<evidence type="ECO:0000313" key="7">
    <source>
        <dbReference type="RefSeq" id="XP_013421447.1"/>
    </source>
</evidence>
<keyword evidence="4" id="KW-1185">Reference proteome</keyword>
<dbReference type="RefSeq" id="XP_013421448.1">
    <property type="nucleotide sequence ID" value="XM_013565994.1"/>
</dbReference>
<feature type="repeat" description="ANK" evidence="3">
    <location>
        <begin position="69"/>
        <end position="101"/>
    </location>
</feature>
<dbReference type="PRINTS" id="PR01415">
    <property type="entry name" value="ANKYRIN"/>
</dbReference>
<dbReference type="InterPro" id="IPR002110">
    <property type="entry name" value="Ankyrin_rpt"/>
</dbReference>
<proteinExistence type="predicted"/>
<evidence type="ECO:0000313" key="8">
    <source>
        <dbReference type="RefSeq" id="XP_013421448.1"/>
    </source>
</evidence>
<dbReference type="SMART" id="SM00248">
    <property type="entry name" value="ANK"/>
    <property type="match status" value="2"/>
</dbReference>
<protein>
    <submittedName>
        <fullName evidence="5 6">Ankyrin repeat domain-containing protein 42</fullName>
    </submittedName>
</protein>
<dbReference type="PANTHER" id="PTHR24201">
    <property type="entry name" value="ANK_REP_REGION DOMAIN-CONTAINING PROTEIN"/>
    <property type="match status" value="1"/>
</dbReference>
<evidence type="ECO:0000313" key="9">
    <source>
        <dbReference type="RefSeq" id="XP_013421449.1"/>
    </source>
</evidence>
<keyword evidence="1" id="KW-0677">Repeat</keyword>
<reference evidence="5 6" key="1">
    <citation type="submission" date="2025-04" db="UniProtKB">
        <authorList>
            <consortium name="RefSeq"/>
        </authorList>
    </citation>
    <scope>IDENTIFICATION</scope>
    <source>
        <tissue evidence="5 6">Gonads</tissue>
    </source>
</reference>
<dbReference type="RefSeq" id="XP_013421447.1">
    <property type="nucleotide sequence ID" value="XM_013565993.1"/>
</dbReference>
<evidence type="ECO:0000313" key="6">
    <source>
        <dbReference type="RefSeq" id="XP_013421446.1"/>
    </source>
</evidence>